<evidence type="ECO:0000259" key="7">
    <source>
        <dbReference type="Pfam" id="PF08543"/>
    </source>
</evidence>
<dbReference type="CDD" id="cd01169">
    <property type="entry name" value="HMPP_kinase"/>
    <property type="match status" value="1"/>
</dbReference>
<evidence type="ECO:0000256" key="5">
    <source>
        <dbReference type="ARBA" id="ARBA00022977"/>
    </source>
</evidence>
<dbReference type="Pfam" id="PF03070">
    <property type="entry name" value="TENA_THI-4"/>
    <property type="match status" value="1"/>
</dbReference>
<comment type="catalytic activity">
    <reaction evidence="1">
        <text>4-amino-5-hydroxymethyl-2-methylpyrimidine + ATP = 4-amino-2-methyl-5-(phosphooxymethyl)pyrimidine + ADP + H(+)</text>
        <dbReference type="Rhea" id="RHEA:23096"/>
        <dbReference type="ChEBI" id="CHEBI:15378"/>
        <dbReference type="ChEBI" id="CHEBI:16892"/>
        <dbReference type="ChEBI" id="CHEBI:30616"/>
        <dbReference type="ChEBI" id="CHEBI:58354"/>
        <dbReference type="ChEBI" id="CHEBI:456216"/>
        <dbReference type="EC" id="2.7.1.49"/>
    </reaction>
</comment>
<reference evidence="8 9" key="1">
    <citation type="journal article" date="2019" name="Int. J. Syst. Evol. Microbiol.">
        <title>The Global Catalogue of Microorganisms (GCM) 10K type strain sequencing project: providing services to taxonomists for standard genome sequencing and annotation.</title>
        <authorList>
            <consortium name="The Broad Institute Genomics Platform"/>
            <consortium name="The Broad Institute Genome Sequencing Center for Infectious Disease"/>
            <person name="Wu L."/>
            <person name="Ma J."/>
        </authorList>
    </citation>
    <scope>NUCLEOTIDE SEQUENCE [LARGE SCALE GENOMIC DNA]</scope>
    <source>
        <strain evidence="8 9">JCM 14917</strain>
    </source>
</reference>
<evidence type="ECO:0000256" key="3">
    <source>
        <dbReference type="ARBA" id="ARBA00003848"/>
    </source>
</evidence>
<dbReference type="InterPro" id="IPR004305">
    <property type="entry name" value="Thiaminase-2/PQQC"/>
</dbReference>
<dbReference type="PANTHER" id="PTHR20858:SF17">
    <property type="entry name" value="HYDROXYMETHYLPYRIMIDINE_PHOSPHOMETHYLPYRIMIDINE KINASE THI20-RELATED"/>
    <property type="match status" value="1"/>
</dbReference>
<dbReference type="CDD" id="cd19365">
    <property type="entry name" value="TenA_C-like"/>
    <property type="match status" value="1"/>
</dbReference>
<dbReference type="RefSeq" id="WP_346028343.1">
    <property type="nucleotide sequence ID" value="NZ_BAAAON010000002.1"/>
</dbReference>
<evidence type="ECO:0000313" key="9">
    <source>
        <dbReference type="Proteomes" id="UP001500974"/>
    </source>
</evidence>
<evidence type="ECO:0000313" key="8">
    <source>
        <dbReference type="EMBL" id="GAA2176418.1"/>
    </source>
</evidence>
<organism evidence="8 9">
    <name type="scientific">Arthrobacter parietis</name>
    <dbReference type="NCBI Taxonomy" id="271434"/>
    <lineage>
        <taxon>Bacteria</taxon>
        <taxon>Bacillati</taxon>
        <taxon>Actinomycetota</taxon>
        <taxon>Actinomycetes</taxon>
        <taxon>Micrococcales</taxon>
        <taxon>Micrococcaceae</taxon>
        <taxon>Arthrobacter</taxon>
    </lineage>
</organism>
<gene>
    <name evidence="8" type="ORF">GCM10009784_22780</name>
</gene>
<proteinExistence type="predicted"/>
<comment type="caution">
    <text evidence="8">The sequence shown here is derived from an EMBL/GenBank/DDBJ whole genome shotgun (WGS) entry which is preliminary data.</text>
</comment>
<comment type="function">
    <text evidence="3">Catalyzes the phosphorylation of hydroxymethylpyrimidine phosphate (HMP-P) to HMP-PP, and of HMP to HMP-P.</text>
</comment>
<evidence type="ECO:0000256" key="2">
    <source>
        <dbReference type="ARBA" id="ARBA00000565"/>
    </source>
</evidence>
<comment type="pathway">
    <text evidence="4">Cofactor biosynthesis; thiamine diphosphate biosynthesis; 4-amino-2-methyl-5-diphosphomethylpyrimidine from 5-amino-1-(5-phospho-D-ribosyl)imidazole: step 3/3.</text>
</comment>
<dbReference type="SUPFAM" id="SSF48613">
    <property type="entry name" value="Heme oxygenase-like"/>
    <property type="match status" value="1"/>
</dbReference>
<dbReference type="NCBIfam" id="TIGR00097">
    <property type="entry name" value="HMP-P_kinase"/>
    <property type="match status" value="1"/>
</dbReference>
<evidence type="ECO:0000256" key="1">
    <source>
        <dbReference type="ARBA" id="ARBA00000151"/>
    </source>
</evidence>
<dbReference type="InterPro" id="IPR029056">
    <property type="entry name" value="Ribokinase-like"/>
</dbReference>
<feature type="domain" description="Pyridoxamine kinase/Phosphomethylpyrimidine kinase" evidence="7">
    <location>
        <begin position="35"/>
        <end position="286"/>
    </location>
</feature>
<dbReference type="Gene3D" id="1.20.910.10">
    <property type="entry name" value="Heme oxygenase-like"/>
    <property type="match status" value="1"/>
</dbReference>
<dbReference type="EMBL" id="BAAAON010000002">
    <property type="protein sequence ID" value="GAA2176418.1"/>
    <property type="molecule type" value="Genomic_DNA"/>
</dbReference>
<evidence type="ECO:0000256" key="4">
    <source>
        <dbReference type="ARBA" id="ARBA00004769"/>
    </source>
</evidence>
<keyword evidence="5" id="KW-0784">Thiamine biosynthesis</keyword>
<name>A0ABN3AZN8_9MICC</name>
<comment type="catalytic activity">
    <reaction evidence="2">
        <text>4-amino-2-methyl-5-(phosphooxymethyl)pyrimidine + ATP = 4-amino-2-methyl-5-(diphosphooxymethyl)pyrimidine + ADP</text>
        <dbReference type="Rhea" id="RHEA:19893"/>
        <dbReference type="ChEBI" id="CHEBI:30616"/>
        <dbReference type="ChEBI" id="CHEBI:57841"/>
        <dbReference type="ChEBI" id="CHEBI:58354"/>
        <dbReference type="ChEBI" id="CHEBI:456216"/>
        <dbReference type="EC" id="2.7.4.7"/>
    </reaction>
</comment>
<dbReference type="Gene3D" id="3.40.1190.20">
    <property type="match status" value="1"/>
</dbReference>
<dbReference type="PANTHER" id="PTHR20858">
    <property type="entry name" value="PHOSPHOMETHYLPYRIMIDINE KINASE"/>
    <property type="match status" value="1"/>
</dbReference>
<protein>
    <recommendedName>
        <fullName evidence="10">Hydroxymethylpyrimidine kinase</fullName>
    </recommendedName>
</protein>
<dbReference type="InterPro" id="IPR004399">
    <property type="entry name" value="HMP/HMP-P_kinase_dom"/>
</dbReference>
<dbReference type="Proteomes" id="UP001500974">
    <property type="component" value="Unassembled WGS sequence"/>
</dbReference>
<dbReference type="InterPro" id="IPR013749">
    <property type="entry name" value="PM/HMP-P_kinase-1"/>
</dbReference>
<dbReference type="NCBIfam" id="NF011301">
    <property type="entry name" value="PRK14713.1"/>
    <property type="match status" value="1"/>
</dbReference>
<accession>A0ABN3AZN8</accession>
<feature type="domain" description="Thiaminase-2/PQQC" evidence="6">
    <location>
        <begin position="326"/>
        <end position="513"/>
    </location>
</feature>
<keyword evidence="9" id="KW-1185">Reference proteome</keyword>
<evidence type="ECO:0000259" key="6">
    <source>
        <dbReference type="Pfam" id="PF03070"/>
    </source>
</evidence>
<dbReference type="Pfam" id="PF08543">
    <property type="entry name" value="Phos_pyr_kin"/>
    <property type="match status" value="1"/>
</dbReference>
<sequence>MSIRTLVDTVEHTEALSVPARARTIPHVLSIAGTDPTGGAGLQADLKSIGAQGGYGMAVVTSLVAQNTRGVRSVHTPPSTFLDEQLQAVSDDVTIDAVKIGMLGDAETIRTVRRWLPRATGAVIVLDPVMVATSGDRLLASDAEDELRALVPLADLVTPNLPELAVLLGEPVATGWEAAVEQGKRLAASTGTSVLVKGGHLEGALECPDALVDASGDAGTVSVVGGTRIDTRNTHGTGCSLSAALATVQTRTGNWHQSLLIVKKWLRGALERADELNVGQGNGPIHHFHEFVPGPIPAPPPEERPFSEQVWELTTSHRLAIETLGFVRALGDGSLPPEQFAYYLAQDAMYLRGYSRVLSRASALAPSEAEQLFWAKSALSCLEVESELHRTWLTGRGQSPAQGRVTRAYVDHLLAASANAGYAVLVAAVLPCYWLYSHVGNALHSQWIGNGASPDHPYANWLETYADPAFAEATARAISIADSCFAAAPPADREAMVEAFEASAWYEHEFFDAPTRLDLRDSAKLP</sequence>
<dbReference type="SUPFAM" id="SSF53613">
    <property type="entry name" value="Ribokinase-like"/>
    <property type="match status" value="1"/>
</dbReference>
<evidence type="ECO:0008006" key="10">
    <source>
        <dbReference type="Google" id="ProtNLM"/>
    </source>
</evidence>
<dbReference type="InterPro" id="IPR016084">
    <property type="entry name" value="Haem_Oase-like_multi-hlx"/>
</dbReference>